<feature type="domain" description="DUF6531" evidence="4">
    <location>
        <begin position="253"/>
        <end position="319"/>
    </location>
</feature>
<feature type="domain" description="Teneurin-like YD-shell" evidence="5">
    <location>
        <begin position="1135"/>
        <end position="1405"/>
    </location>
</feature>
<feature type="chain" id="PRO_5031452249" evidence="3">
    <location>
        <begin position="27"/>
        <end position="1572"/>
    </location>
</feature>
<evidence type="ECO:0000313" key="6">
    <source>
        <dbReference type="EMBL" id="NYZ64310.1"/>
    </source>
</evidence>
<dbReference type="Pfam" id="PF05593">
    <property type="entry name" value="RHS_repeat"/>
    <property type="match status" value="3"/>
</dbReference>
<dbReference type="Proteomes" id="UP000589896">
    <property type="component" value="Unassembled WGS sequence"/>
</dbReference>
<evidence type="ECO:0000259" key="5">
    <source>
        <dbReference type="Pfam" id="PF25023"/>
    </source>
</evidence>
<dbReference type="RefSeq" id="WP_180546499.1">
    <property type="nucleotide sequence ID" value="NZ_JACCJZ010000020.1"/>
</dbReference>
<dbReference type="InterPro" id="IPR031325">
    <property type="entry name" value="RHS_repeat"/>
</dbReference>
<evidence type="ECO:0000259" key="4">
    <source>
        <dbReference type="Pfam" id="PF20148"/>
    </source>
</evidence>
<keyword evidence="1" id="KW-0677">Repeat</keyword>
<keyword evidence="7" id="KW-1185">Reference proteome</keyword>
<dbReference type="Pfam" id="PF20148">
    <property type="entry name" value="DUF6531"/>
    <property type="match status" value="1"/>
</dbReference>
<protein>
    <submittedName>
        <fullName evidence="6">Type IV secretion protein Rhs</fullName>
    </submittedName>
</protein>
<dbReference type="PANTHER" id="PTHR32305">
    <property type="match status" value="1"/>
</dbReference>
<feature type="region of interest" description="Disordered" evidence="2">
    <location>
        <begin position="1551"/>
        <end position="1572"/>
    </location>
</feature>
<gene>
    <name evidence="6" type="ORF">H0E82_16355</name>
</gene>
<dbReference type="Gene3D" id="2.180.10.10">
    <property type="entry name" value="RHS repeat-associated core"/>
    <property type="match status" value="3"/>
</dbReference>
<evidence type="ECO:0000313" key="7">
    <source>
        <dbReference type="Proteomes" id="UP000589896"/>
    </source>
</evidence>
<dbReference type="InterPro" id="IPR022385">
    <property type="entry name" value="Rhs_assc_core"/>
</dbReference>
<dbReference type="Pfam" id="PF25023">
    <property type="entry name" value="TEN_YD-shell"/>
    <property type="match status" value="2"/>
</dbReference>
<sequence length="1572" mass="170895">MRYQFVRVLLGITLATMCIATQSAEAQAPPADSYCYGAACFQTKAAAESLMRLDPKFLDAGQFLLQTSASVENRTTGATRFGYRVPNQPAETISDAQFDAVAGVFGNGAFGCDLAPGQSSWCANEQNLVERVVESIEKSLSKPTDACTVTDPSVTSDYPERGYVRSAGSGLAVVVFESRGYRGSWKCNATAGSVAFSVRKRYLAQCPAGFSPRSVFVTEQSLPSAAICAANTSQSGLITGPMRQVASCKASPNPCHPTTGDKSRDEVDFYFAGRPFSRHYHSINQIQHGTKFAVGWSHSYLDRVENKTTYFPYWSSDGTFENFIAPPASSNVVVGQNSRDTIIRRIPTGTVRYKLYLPSGDVKSFDTQGRLVAVENPQRPEDDVTVSYTDDLISKLTDKNGRAVSFVYQGGRLVELVKPDGASVRYTYDADSNLAAVDYGGGAIRRYHYAEPDWVDPLFKNHLTGITAEDGVRYASFGYDTYGRVISSQLHTSAGYVDGVQVDYTSPSTAALTTAGGEVRTFSVDSSLYRRVTEMDDSSGATSFVLDTQGRIASRTDKRGSITNFVHHPLYVSEIHEAVGTLQERRTLFERNTENQPLTRRVYQYGGGGSTPGQLQQMTTWSYNARGQVTAESVHNPAAMTNQVQSRGYCEQADVGAGACPFVGLLTSIDGPRTDVADVTLFSYRMADAADCESGTTCEYRRGDLWKITNALGHVTETLRYDGAGRPLSIRDQNGTVTDLEYHARGWLTARKVRGTDDSLESDDRIFRFDYWPSGQIRRVTQPDGAWTDHNYDAAQRLIAISDSAGNAIDYTLDSSGNRLAEDTSDSSGILRRTLSRLYDQLDREVTVADASANPTDFSYDANGNVTALTDASGQVTSNSYDLLNRLVQTLQDVDGIEAFTTFEYNALDQVTRIVDPKGLATEYTYSDLGQLLQLVSTDTGTTTFSYDSAGNRTAQVDARGQAAQHSYDGLNRLTGIAYPGAADLNVSYVYDIAQPGCQAGETYAVGRLGALIDASGSTQYCYDRFGDLVRKVQVTNGQTFSVGYAYTAGGRLSALTYPDGTVTDYVRDAQNQITEVGVTAPGGTREVLLTGVTHAPFGPVTGWTYGNGRSLLRSYDLDYRPQTIHDAGTGGLDLGYNYDPVGRLTQLRTADLAEPPRARFDYDALGRLIAFRDGDAQAPIEQYTYDATGNRTSFANAGGNQAYSYPADSHRLAAVAGVPRTYDAAGNTLTDGMGRTFIYTAANRLGTVAQGGSPTRHYVYNGKGERVRSYLGADDITTVYDEAGRWLGDYDVAGALKQQAIWLDDLPVGLLAQAVADRLLYIQPDHLGTPRAVIDPVRNVATWTWDITSEAFGNSPPHQDPDGNSTEFVFDLRFPGQRYDAATGINYNYFRDYDPIVGRYVQSDPIGLYGGISTYAYVEANPLMYADHLGLAVYLCSRPVNVNWVPMSMRPYLRHMWVKTSTTEAGMGGECPVPGQGCADVPYSATETKSHAGQSALPGSTCVLQQNVDEACVDSKINPGQPTGTWSIMNQCQSFSNAVIAQCRYGPQDGPSVPNTLRSRGPLGSHFSPKP</sequence>
<dbReference type="InterPro" id="IPR056823">
    <property type="entry name" value="TEN-like_YD-shell"/>
</dbReference>
<name>A0A7Z0TZS8_9GAMM</name>
<dbReference type="InterPro" id="IPR045351">
    <property type="entry name" value="DUF6531"/>
</dbReference>
<dbReference type="NCBIfam" id="TIGR01643">
    <property type="entry name" value="YD_repeat_2x"/>
    <property type="match status" value="5"/>
</dbReference>
<evidence type="ECO:0000256" key="2">
    <source>
        <dbReference type="SAM" id="MobiDB-lite"/>
    </source>
</evidence>
<feature type="domain" description="Teneurin-like YD-shell" evidence="5">
    <location>
        <begin position="839"/>
        <end position="993"/>
    </location>
</feature>
<feature type="signal peptide" evidence="3">
    <location>
        <begin position="1"/>
        <end position="26"/>
    </location>
</feature>
<comment type="caution">
    <text evidence="6">The sequence shown here is derived from an EMBL/GenBank/DDBJ whole genome shotgun (WGS) entry which is preliminary data.</text>
</comment>
<evidence type="ECO:0000256" key="3">
    <source>
        <dbReference type="SAM" id="SignalP"/>
    </source>
</evidence>
<dbReference type="InterPro" id="IPR050708">
    <property type="entry name" value="T6SS_VgrG/RHS"/>
</dbReference>
<dbReference type="PANTHER" id="PTHR32305:SF15">
    <property type="entry name" value="PROTEIN RHSA-RELATED"/>
    <property type="match status" value="1"/>
</dbReference>
<dbReference type="InterPro" id="IPR006530">
    <property type="entry name" value="YD"/>
</dbReference>
<evidence type="ECO:0000256" key="1">
    <source>
        <dbReference type="ARBA" id="ARBA00022737"/>
    </source>
</evidence>
<accession>A0A7Z0TZS8</accession>
<keyword evidence="3" id="KW-0732">Signal</keyword>
<dbReference type="NCBIfam" id="TIGR03696">
    <property type="entry name" value="Rhs_assc_core"/>
    <property type="match status" value="1"/>
</dbReference>
<reference evidence="6 7" key="1">
    <citation type="submission" date="2020-07" db="EMBL/GenBank/DDBJ databases">
        <title>isolation of Luteimonas sp. SJ-16.</title>
        <authorList>
            <person name="Huang X.-X."/>
            <person name="Xu L."/>
            <person name="Sun J.-Q."/>
        </authorList>
    </citation>
    <scope>NUCLEOTIDE SEQUENCE [LARGE SCALE GENOMIC DNA]</scope>
    <source>
        <strain evidence="6 7">SJ-16</strain>
    </source>
</reference>
<proteinExistence type="predicted"/>
<dbReference type="EMBL" id="JACCJZ010000020">
    <property type="protein sequence ID" value="NYZ64310.1"/>
    <property type="molecule type" value="Genomic_DNA"/>
</dbReference>
<organism evidence="6 7">
    <name type="scientific">Luteimonas deserti</name>
    <dbReference type="NCBI Taxonomy" id="2752306"/>
    <lineage>
        <taxon>Bacteria</taxon>
        <taxon>Pseudomonadati</taxon>
        <taxon>Pseudomonadota</taxon>
        <taxon>Gammaproteobacteria</taxon>
        <taxon>Lysobacterales</taxon>
        <taxon>Lysobacteraceae</taxon>
        <taxon>Luteimonas</taxon>
    </lineage>
</organism>